<keyword evidence="3" id="KW-1185">Reference proteome</keyword>
<reference evidence="2 3" key="1">
    <citation type="submission" date="2023-03" db="EMBL/GenBank/DDBJ databases">
        <title>Draft genome sequence of Streptomyces sp. K1PA1 isolated from peat swamp forest in Thailand.</title>
        <authorList>
            <person name="Klaysubun C."/>
            <person name="Duangmal K."/>
        </authorList>
    </citation>
    <scope>NUCLEOTIDE SEQUENCE [LARGE SCALE GENOMIC DNA]</scope>
    <source>
        <strain evidence="2 3">K1PA1</strain>
    </source>
</reference>
<name>A0ABT6A480_9ACTN</name>
<comment type="caution">
    <text evidence="2">The sequence shown here is derived from an EMBL/GenBank/DDBJ whole genome shotgun (WGS) entry which is preliminary data.</text>
</comment>
<evidence type="ECO:0008006" key="4">
    <source>
        <dbReference type="Google" id="ProtNLM"/>
    </source>
</evidence>
<sequence>MKEDEYRQRIRRHRPSSLLPLIAAAAARSGAPEQPQPCLKSPSMNYTPWAKAVLTKMPSQNSELQHELVSPERIRATWSGTASVEDAAQAFGMSRSKGYDPVRRGEFPCRVLLIVRAARVVSASPLRVPESGEPEYNGAVSTSTNPS</sequence>
<evidence type="ECO:0000313" key="2">
    <source>
        <dbReference type="EMBL" id="MDF3299454.1"/>
    </source>
</evidence>
<feature type="region of interest" description="Disordered" evidence="1">
    <location>
        <begin position="124"/>
        <end position="147"/>
    </location>
</feature>
<accession>A0ABT6A480</accession>
<dbReference type="EMBL" id="JARJBB010000005">
    <property type="protein sequence ID" value="MDF3299454.1"/>
    <property type="molecule type" value="Genomic_DNA"/>
</dbReference>
<organism evidence="2 3">
    <name type="scientific">Streptomyces tropicalis</name>
    <dbReference type="NCBI Taxonomy" id="3034234"/>
    <lineage>
        <taxon>Bacteria</taxon>
        <taxon>Bacillati</taxon>
        <taxon>Actinomycetota</taxon>
        <taxon>Actinomycetes</taxon>
        <taxon>Kitasatosporales</taxon>
        <taxon>Streptomycetaceae</taxon>
        <taxon>Streptomyces</taxon>
    </lineage>
</organism>
<proteinExistence type="predicted"/>
<evidence type="ECO:0000313" key="3">
    <source>
        <dbReference type="Proteomes" id="UP001221150"/>
    </source>
</evidence>
<evidence type="ECO:0000256" key="1">
    <source>
        <dbReference type="SAM" id="MobiDB-lite"/>
    </source>
</evidence>
<dbReference type="RefSeq" id="WP_276109008.1">
    <property type="nucleotide sequence ID" value="NZ_JARJBB010000005.1"/>
</dbReference>
<gene>
    <name evidence="2" type="ORF">P3H78_12570</name>
</gene>
<dbReference type="Proteomes" id="UP001221150">
    <property type="component" value="Unassembled WGS sequence"/>
</dbReference>
<protein>
    <recommendedName>
        <fullName evidence="4">Helix-turn-helix domain-containing protein</fullName>
    </recommendedName>
</protein>